<keyword evidence="1" id="KW-0472">Membrane</keyword>
<gene>
    <name evidence="2" type="ORF">METZ01_LOCUS243484</name>
</gene>
<name>A0A382HTL3_9ZZZZ</name>
<evidence type="ECO:0000313" key="2">
    <source>
        <dbReference type="EMBL" id="SVB90630.1"/>
    </source>
</evidence>
<protein>
    <submittedName>
        <fullName evidence="2">Uncharacterized protein</fullName>
    </submittedName>
</protein>
<dbReference type="AlphaFoldDB" id="A0A382HTL3"/>
<feature type="transmembrane region" description="Helical" evidence="1">
    <location>
        <begin position="6"/>
        <end position="24"/>
    </location>
</feature>
<organism evidence="2">
    <name type="scientific">marine metagenome</name>
    <dbReference type="NCBI Taxonomy" id="408172"/>
    <lineage>
        <taxon>unclassified sequences</taxon>
        <taxon>metagenomes</taxon>
        <taxon>ecological metagenomes</taxon>
    </lineage>
</organism>
<accession>A0A382HTL3</accession>
<dbReference type="EMBL" id="UINC01063224">
    <property type="protein sequence ID" value="SVB90630.1"/>
    <property type="molecule type" value="Genomic_DNA"/>
</dbReference>
<reference evidence="2" key="1">
    <citation type="submission" date="2018-05" db="EMBL/GenBank/DDBJ databases">
        <authorList>
            <person name="Lanie J.A."/>
            <person name="Ng W.-L."/>
            <person name="Kazmierczak K.M."/>
            <person name="Andrzejewski T.M."/>
            <person name="Davidsen T.M."/>
            <person name="Wayne K.J."/>
            <person name="Tettelin H."/>
            <person name="Glass J.I."/>
            <person name="Rusch D."/>
            <person name="Podicherti R."/>
            <person name="Tsui H.-C.T."/>
            <person name="Winkler M.E."/>
        </authorList>
    </citation>
    <scope>NUCLEOTIDE SEQUENCE</scope>
</reference>
<keyword evidence="1" id="KW-0812">Transmembrane</keyword>
<proteinExistence type="predicted"/>
<keyword evidence="1" id="KW-1133">Transmembrane helix</keyword>
<sequence length="31" mass="3182">PPLMLVVGGILVLAGIASVVFTIVKAEEESE</sequence>
<evidence type="ECO:0000256" key="1">
    <source>
        <dbReference type="SAM" id="Phobius"/>
    </source>
</evidence>
<feature type="non-terminal residue" evidence="2">
    <location>
        <position position="1"/>
    </location>
</feature>